<gene>
    <name evidence="21" type="ORF">EDC23_2572</name>
</gene>
<dbReference type="FunFam" id="3.30.565.10:FF:000006">
    <property type="entry name" value="Sensor histidine kinase WalK"/>
    <property type="match status" value="1"/>
</dbReference>
<dbReference type="CDD" id="cd00082">
    <property type="entry name" value="HisKA"/>
    <property type="match status" value="1"/>
</dbReference>
<evidence type="ECO:0000256" key="13">
    <source>
        <dbReference type="ARBA" id="ARBA00022840"/>
    </source>
</evidence>
<keyword evidence="15" id="KW-0902">Two-component regulatory system</keyword>
<keyword evidence="16 19" id="KW-0472">Membrane</keyword>
<dbReference type="InterPro" id="IPR003661">
    <property type="entry name" value="HisK_dim/P_dom"/>
</dbReference>
<dbReference type="InterPro" id="IPR013767">
    <property type="entry name" value="PAS_fold"/>
</dbReference>
<keyword evidence="10 19" id="KW-0812">Transmembrane</keyword>
<accession>A0A4R8IK41</accession>
<evidence type="ECO:0000256" key="6">
    <source>
        <dbReference type="ARBA" id="ARBA00022475"/>
    </source>
</evidence>
<keyword evidence="22" id="KW-1185">Reference proteome</keyword>
<organism evidence="21 22">
    <name type="scientific">Thiohalophilus thiocyanatoxydans</name>
    <dbReference type="NCBI Taxonomy" id="381308"/>
    <lineage>
        <taxon>Bacteria</taxon>
        <taxon>Pseudomonadati</taxon>
        <taxon>Pseudomonadota</taxon>
        <taxon>Gammaproteobacteria</taxon>
        <taxon>Thiohalomonadales</taxon>
        <taxon>Thiohalophilaceae</taxon>
        <taxon>Thiohalophilus</taxon>
    </lineage>
</organism>
<dbReference type="PANTHER" id="PTHR45453">
    <property type="entry name" value="PHOSPHATE REGULON SENSOR PROTEIN PHOR"/>
    <property type="match status" value="1"/>
</dbReference>
<dbReference type="NCBIfam" id="NF008235">
    <property type="entry name" value="PRK11006.1"/>
    <property type="match status" value="1"/>
</dbReference>
<dbReference type="InterPro" id="IPR003594">
    <property type="entry name" value="HATPase_dom"/>
</dbReference>
<dbReference type="PANTHER" id="PTHR45453:SF1">
    <property type="entry name" value="PHOSPHATE REGULON SENSOR PROTEIN PHOR"/>
    <property type="match status" value="1"/>
</dbReference>
<sequence length="448" mass="51671">MPYNWTNELWRILASLVLALLIGWMVGQITLALLLVITVWFASYFIRLVRLDRWLRFDRKQEPPHSTGLWGETFTGIYRLQQRARKRNKRLIKTLNRFRETTAALPDGVVLLREEGEIEWWNAEATRLLQLKYPQDVGLRLANLLRHPAMAAFWQDDAQDEPITINSPYNDAIRISLRRVEYGNNQTLVIIRDVTLIEQLQQMRRDFVANISHELRTPLTVLSGYLESLVEDETVDQQLHHTLEVMQQQTRRMQQLTEDLMLLSRFEHSREPGEKVVVNVPQMLSRLKEQARILGGEREHTILLEADPTLYLWGEPRELDSIFTNLVVNAVNYTPGSGAIRIRWHEDDTGAHFEVNDTGIGIAPRHIPRLTERFYRVDVDRSRHSGGSGLGLAIVKHAMQRNRGSLRIDSEVGQGSTFICDFPPELVRHPDEQGRGTRDEGRGGKTAS</sequence>
<dbReference type="EMBL" id="SOQX01000008">
    <property type="protein sequence ID" value="TDX99359.1"/>
    <property type="molecule type" value="Genomic_DNA"/>
</dbReference>
<dbReference type="Pfam" id="PF00989">
    <property type="entry name" value="PAS"/>
    <property type="match status" value="1"/>
</dbReference>
<proteinExistence type="predicted"/>
<dbReference type="GO" id="GO:0004721">
    <property type="term" value="F:phosphoprotein phosphatase activity"/>
    <property type="evidence" value="ECO:0007669"/>
    <property type="project" value="InterPro"/>
</dbReference>
<evidence type="ECO:0000256" key="1">
    <source>
        <dbReference type="ARBA" id="ARBA00000085"/>
    </source>
</evidence>
<dbReference type="GO" id="GO:0016036">
    <property type="term" value="P:cellular response to phosphate starvation"/>
    <property type="evidence" value="ECO:0007669"/>
    <property type="project" value="TreeGrafter"/>
</dbReference>
<name>A0A4R8IK41_9GAMM</name>
<dbReference type="OrthoDB" id="9813151at2"/>
<dbReference type="Pfam" id="PF00512">
    <property type="entry name" value="HisKA"/>
    <property type="match status" value="1"/>
</dbReference>
<comment type="catalytic activity">
    <reaction evidence="1">
        <text>ATP + protein L-histidine = ADP + protein N-phospho-L-histidine.</text>
        <dbReference type="EC" id="2.7.13.3"/>
    </reaction>
</comment>
<dbReference type="Gene3D" id="1.10.287.130">
    <property type="match status" value="1"/>
</dbReference>
<evidence type="ECO:0000256" key="2">
    <source>
        <dbReference type="ARBA" id="ARBA00004236"/>
    </source>
</evidence>
<keyword evidence="8" id="KW-0592">Phosphate transport</keyword>
<dbReference type="InterPro" id="IPR014310">
    <property type="entry name" value="Sig_transdc_His_kinase_PhoR"/>
</dbReference>
<feature type="region of interest" description="Disordered" evidence="18">
    <location>
        <begin position="423"/>
        <end position="448"/>
    </location>
</feature>
<feature type="domain" description="Histidine kinase" evidence="20">
    <location>
        <begin position="210"/>
        <end position="426"/>
    </location>
</feature>
<dbReference type="InterPro" id="IPR000014">
    <property type="entry name" value="PAS"/>
</dbReference>
<dbReference type="EC" id="2.7.13.3" evidence="3"/>
<keyword evidence="5" id="KW-0813">Transport</keyword>
<dbReference type="InterPro" id="IPR036890">
    <property type="entry name" value="HATPase_C_sf"/>
</dbReference>
<feature type="transmembrane region" description="Helical" evidence="19">
    <location>
        <begin position="12"/>
        <end position="45"/>
    </location>
</feature>
<dbReference type="PRINTS" id="PR00344">
    <property type="entry name" value="BCTRLSENSOR"/>
</dbReference>
<keyword evidence="13" id="KW-0067">ATP-binding</keyword>
<comment type="subcellular location">
    <subcellularLocation>
        <location evidence="2">Cell membrane</location>
    </subcellularLocation>
</comment>
<evidence type="ECO:0000256" key="12">
    <source>
        <dbReference type="ARBA" id="ARBA00022777"/>
    </source>
</evidence>
<keyword evidence="9" id="KW-0808">Transferase</keyword>
<reference evidence="21 22" key="1">
    <citation type="submission" date="2019-03" db="EMBL/GenBank/DDBJ databases">
        <title>Genomic Encyclopedia of Type Strains, Phase IV (KMG-IV): sequencing the most valuable type-strain genomes for metagenomic binning, comparative biology and taxonomic classification.</title>
        <authorList>
            <person name="Goeker M."/>
        </authorList>
    </citation>
    <scope>NUCLEOTIDE SEQUENCE [LARGE SCALE GENOMIC DNA]</scope>
    <source>
        <strain evidence="21 22">DSM 16326</strain>
    </source>
</reference>
<feature type="compositionally biased region" description="Basic and acidic residues" evidence="18">
    <location>
        <begin position="426"/>
        <end position="448"/>
    </location>
</feature>
<evidence type="ECO:0000256" key="18">
    <source>
        <dbReference type="SAM" id="MobiDB-lite"/>
    </source>
</evidence>
<dbReference type="SUPFAM" id="SSF55785">
    <property type="entry name" value="PYP-like sensor domain (PAS domain)"/>
    <property type="match status" value="1"/>
</dbReference>
<evidence type="ECO:0000259" key="20">
    <source>
        <dbReference type="PROSITE" id="PS50109"/>
    </source>
</evidence>
<dbReference type="InterPro" id="IPR036097">
    <property type="entry name" value="HisK_dim/P_sf"/>
</dbReference>
<protein>
    <recommendedName>
        <fullName evidence="4">Phosphate regulon sensor protein PhoR</fullName>
        <ecNumber evidence="3">2.7.13.3</ecNumber>
    </recommendedName>
</protein>
<evidence type="ECO:0000256" key="15">
    <source>
        <dbReference type="ARBA" id="ARBA00023012"/>
    </source>
</evidence>
<evidence type="ECO:0000256" key="10">
    <source>
        <dbReference type="ARBA" id="ARBA00022692"/>
    </source>
</evidence>
<evidence type="ECO:0000256" key="7">
    <source>
        <dbReference type="ARBA" id="ARBA00022553"/>
    </source>
</evidence>
<evidence type="ECO:0000313" key="22">
    <source>
        <dbReference type="Proteomes" id="UP000294914"/>
    </source>
</evidence>
<comment type="caution">
    <text evidence="21">The sequence shown here is derived from an EMBL/GenBank/DDBJ whole genome shotgun (WGS) entry which is preliminary data.</text>
</comment>
<evidence type="ECO:0000256" key="5">
    <source>
        <dbReference type="ARBA" id="ARBA00022448"/>
    </source>
</evidence>
<dbReference type="AlphaFoldDB" id="A0A4R8IK41"/>
<dbReference type="PROSITE" id="PS50109">
    <property type="entry name" value="HIS_KIN"/>
    <property type="match status" value="1"/>
</dbReference>
<dbReference type="InterPro" id="IPR021766">
    <property type="entry name" value="PhoR_N"/>
</dbReference>
<dbReference type="SUPFAM" id="SSF55874">
    <property type="entry name" value="ATPase domain of HSP90 chaperone/DNA topoisomerase II/histidine kinase"/>
    <property type="match status" value="1"/>
</dbReference>
<dbReference type="SMART" id="SM00388">
    <property type="entry name" value="HisKA"/>
    <property type="match status" value="1"/>
</dbReference>
<comment type="function">
    <text evidence="17">Member of the two-component regulatory system PhoR/PhoB involved in the phosphate regulon genes expression. PhoR may function as a membrane-associated protein kinase that phosphorylates PhoB in response to environmental signals.</text>
</comment>
<evidence type="ECO:0000256" key="14">
    <source>
        <dbReference type="ARBA" id="ARBA00022989"/>
    </source>
</evidence>
<evidence type="ECO:0000256" key="9">
    <source>
        <dbReference type="ARBA" id="ARBA00022679"/>
    </source>
</evidence>
<evidence type="ECO:0000256" key="11">
    <source>
        <dbReference type="ARBA" id="ARBA00022741"/>
    </source>
</evidence>
<dbReference type="Gene3D" id="3.30.450.20">
    <property type="entry name" value="PAS domain"/>
    <property type="match status" value="1"/>
</dbReference>
<keyword evidence="12 21" id="KW-0418">Kinase</keyword>
<dbReference type="GO" id="GO:0006355">
    <property type="term" value="P:regulation of DNA-templated transcription"/>
    <property type="evidence" value="ECO:0007669"/>
    <property type="project" value="InterPro"/>
</dbReference>
<keyword evidence="14 19" id="KW-1133">Transmembrane helix</keyword>
<dbReference type="NCBIfam" id="TIGR02966">
    <property type="entry name" value="phoR_proteo"/>
    <property type="match status" value="1"/>
</dbReference>
<evidence type="ECO:0000256" key="17">
    <source>
        <dbReference type="ARBA" id="ARBA00025207"/>
    </source>
</evidence>
<dbReference type="SMART" id="SM00387">
    <property type="entry name" value="HATPase_c"/>
    <property type="match status" value="1"/>
</dbReference>
<dbReference type="GO" id="GO:0005524">
    <property type="term" value="F:ATP binding"/>
    <property type="evidence" value="ECO:0007669"/>
    <property type="project" value="UniProtKB-KW"/>
</dbReference>
<evidence type="ECO:0000313" key="21">
    <source>
        <dbReference type="EMBL" id="TDX99359.1"/>
    </source>
</evidence>
<keyword evidence="6" id="KW-1003">Cell membrane</keyword>
<dbReference type="Gene3D" id="3.30.565.10">
    <property type="entry name" value="Histidine kinase-like ATPase, C-terminal domain"/>
    <property type="match status" value="1"/>
</dbReference>
<dbReference type="InterPro" id="IPR050351">
    <property type="entry name" value="BphY/WalK/GraS-like"/>
</dbReference>
<dbReference type="Pfam" id="PF11808">
    <property type="entry name" value="PhoR"/>
    <property type="match status" value="1"/>
</dbReference>
<dbReference type="GO" id="GO:0005886">
    <property type="term" value="C:plasma membrane"/>
    <property type="evidence" value="ECO:0007669"/>
    <property type="project" value="UniProtKB-SubCell"/>
</dbReference>
<dbReference type="GO" id="GO:0000155">
    <property type="term" value="F:phosphorelay sensor kinase activity"/>
    <property type="evidence" value="ECO:0007669"/>
    <property type="project" value="InterPro"/>
</dbReference>
<keyword evidence="7" id="KW-0597">Phosphoprotein</keyword>
<keyword evidence="11" id="KW-0547">Nucleotide-binding</keyword>
<dbReference type="GO" id="GO:0006817">
    <property type="term" value="P:phosphate ion transport"/>
    <property type="evidence" value="ECO:0007669"/>
    <property type="project" value="UniProtKB-KW"/>
</dbReference>
<evidence type="ECO:0000256" key="3">
    <source>
        <dbReference type="ARBA" id="ARBA00012438"/>
    </source>
</evidence>
<dbReference type="InterPro" id="IPR004358">
    <property type="entry name" value="Sig_transdc_His_kin-like_C"/>
</dbReference>
<evidence type="ECO:0000256" key="16">
    <source>
        <dbReference type="ARBA" id="ARBA00023136"/>
    </source>
</evidence>
<dbReference type="SUPFAM" id="SSF47384">
    <property type="entry name" value="Homodimeric domain of signal transducing histidine kinase"/>
    <property type="match status" value="1"/>
</dbReference>
<dbReference type="Proteomes" id="UP000294914">
    <property type="component" value="Unassembled WGS sequence"/>
</dbReference>
<evidence type="ECO:0000256" key="19">
    <source>
        <dbReference type="SAM" id="Phobius"/>
    </source>
</evidence>
<evidence type="ECO:0000256" key="4">
    <source>
        <dbReference type="ARBA" id="ARBA00019665"/>
    </source>
</evidence>
<dbReference type="FunFam" id="1.10.287.130:FF:000001">
    <property type="entry name" value="Two-component sensor histidine kinase"/>
    <property type="match status" value="1"/>
</dbReference>
<dbReference type="InterPro" id="IPR035965">
    <property type="entry name" value="PAS-like_dom_sf"/>
</dbReference>
<dbReference type="SMART" id="SM00091">
    <property type="entry name" value="PAS"/>
    <property type="match status" value="1"/>
</dbReference>
<dbReference type="RefSeq" id="WP_134085103.1">
    <property type="nucleotide sequence ID" value="NZ_SOQX01000008.1"/>
</dbReference>
<dbReference type="InterPro" id="IPR005467">
    <property type="entry name" value="His_kinase_dom"/>
</dbReference>
<dbReference type="Pfam" id="PF02518">
    <property type="entry name" value="HATPase_c"/>
    <property type="match status" value="1"/>
</dbReference>
<evidence type="ECO:0000256" key="8">
    <source>
        <dbReference type="ARBA" id="ARBA00022592"/>
    </source>
</evidence>